<dbReference type="NCBIfam" id="TIGR03359">
    <property type="entry name" value="VI_chp_6"/>
    <property type="match status" value="1"/>
</dbReference>
<dbReference type="InterPro" id="IPR010272">
    <property type="entry name" value="T6SS_TssF"/>
</dbReference>
<dbReference type="EMBL" id="CP014692">
    <property type="protein sequence ID" value="AQS83493.1"/>
    <property type="molecule type" value="Genomic_DNA"/>
</dbReference>
<reference evidence="1 2" key="1">
    <citation type="submission" date="2016-03" db="EMBL/GenBank/DDBJ databases">
        <title>Acetic acid bacteria sequencing.</title>
        <authorList>
            <person name="Brandt J."/>
            <person name="Jakob F."/>
            <person name="Vogel R.F."/>
        </authorList>
    </citation>
    <scope>NUCLEOTIDE SEQUENCE [LARGE SCALE GENOMIC DNA]</scope>
    <source>
        <strain evidence="1 2">TMW2.1153</strain>
    </source>
</reference>
<dbReference type="STRING" id="435.A0U92_00545"/>
<dbReference type="KEGG" id="aace:A0U92_00545"/>
<keyword evidence="2" id="KW-1185">Reference proteome</keyword>
<gene>
    <name evidence="1" type="ORF">A0U92_00545</name>
</gene>
<evidence type="ECO:0000313" key="2">
    <source>
        <dbReference type="Proteomes" id="UP000188937"/>
    </source>
</evidence>
<dbReference type="Pfam" id="PF05947">
    <property type="entry name" value="T6SS_TssF"/>
    <property type="match status" value="1"/>
</dbReference>
<dbReference type="PANTHER" id="PTHR35370">
    <property type="entry name" value="CYTOPLASMIC PROTEIN-RELATED-RELATED"/>
    <property type="match status" value="1"/>
</dbReference>
<dbReference type="OrthoDB" id="9763676at2"/>
<dbReference type="Proteomes" id="UP000188937">
    <property type="component" value="Chromosome"/>
</dbReference>
<proteinExistence type="predicted"/>
<sequence length="610" mass="67411">MENLLFRYYNRELTALRKLAGEFAEANPKAAAHLRISADTVDDPHVARLLEGVAFLSGRVHQRLDEEFPELTDGLLGILYPHYNAPVPAASVIEMVCRPDRDAIGLTVPRATVVETDPIGGKPCHFMTTAETRLWPVRIARLTLSGLPLAAPSSPLARGARSVLRIVLESTNPEISFAEMGLEKLRFFLKGSSGQGFRLLELLGRHTLGVACASSPNDPAPTILPKEVVLPCGFESDEALLPWMARSFSGFRLLTEYFAFPEKFLFVELDGLDARTLVHDERKMEIFVYFDTSFPELERTISADALVLGCVPVVNLFPQRCEPVTLSHEITEYHVAASFRDPNHYEVWSVERVREMEGAGAARTWTPLYHRAPQELRNDGREHPTSYTLSRRPASVEQGGTEVYLAPVQPDLDPEGPTDHILLIDALCTNRNLPERLPFGGGEPVLHVPAMADRLESVACMMPFASTVRPSLAGERAWRLIAHLALGHISLTEPGAGPRIIQDLLTLYDCRNTPETQKAIDSLVDVVAQPGHARLPGVRPGGFIRGTEITLVFASDGWETGGLYLLASILERFMALHVSVNSFVRVSVSLQGKPGFILRFPRRCGTRTLL</sequence>
<dbReference type="PIRSF" id="PIRSF028304">
    <property type="entry name" value="UCP028304"/>
    <property type="match status" value="1"/>
</dbReference>
<accession>A0A1U9KCF5</accession>
<dbReference type="PANTHER" id="PTHR35370:SF1">
    <property type="entry name" value="TYPE VI SECRETION SYSTEM COMPONENT TSSF1"/>
    <property type="match status" value="1"/>
</dbReference>
<dbReference type="AlphaFoldDB" id="A0A1U9KCF5"/>
<evidence type="ECO:0000313" key="1">
    <source>
        <dbReference type="EMBL" id="AQS83493.1"/>
    </source>
</evidence>
<name>A0A1U9KCF5_ACEAC</name>
<evidence type="ECO:0008006" key="3">
    <source>
        <dbReference type="Google" id="ProtNLM"/>
    </source>
</evidence>
<organism evidence="1 2">
    <name type="scientific">Acetobacter aceti</name>
    <dbReference type="NCBI Taxonomy" id="435"/>
    <lineage>
        <taxon>Bacteria</taxon>
        <taxon>Pseudomonadati</taxon>
        <taxon>Pseudomonadota</taxon>
        <taxon>Alphaproteobacteria</taxon>
        <taxon>Acetobacterales</taxon>
        <taxon>Acetobacteraceae</taxon>
        <taxon>Acetobacter</taxon>
        <taxon>Acetobacter subgen. Acetobacter</taxon>
    </lineage>
</organism>
<protein>
    <recommendedName>
        <fullName evidence="3">Type VI secretion system protein ImpG</fullName>
    </recommendedName>
</protein>
<dbReference type="RefSeq" id="WP_077811528.1">
    <property type="nucleotide sequence ID" value="NZ_CP014692.1"/>
</dbReference>